<dbReference type="Proteomes" id="UP001501169">
    <property type="component" value="Unassembled WGS sequence"/>
</dbReference>
<reference evidence="6" key="1">
    <citation type="journal article" date="2019" name="Int. J. Syst. Evol. Microbiol.">
        <title>The Global Catalogue of Microorganisms (GCM) 10K type strain sequencing project: providing services to taxonomists for standard genome sequencing and annotation.</title>
        <authorList>
            <consortium name="The Broad Institute Genomics Platform"/>
            <consortium name="The Broad Institute Genome Sequencing Center for Infectious Disease"/>
            <person name="Wu L."/>
            <person name="Ma J."/>
        </authorList>
    </citation>
    <scope>NUCLEOTIDE SEQUENCE [LARGE SCALE GENOMIC DNA]</scope>
    <source>
        <strain evidence="6">JCM 14331</strain>
    </source>
</reference>
<evidence type="ECO:0000313" key="5">
    <source>
        <dbReference type="EMBL" id="GAA0541557.1"/>
    </source>
</evidence>
<accession>A0ABP3NCV6</accession>
<comment type="cofactor">
    <cofactor evidence="1">
        <name>pyridoxal 5'-phosphate</name>
        <dbReference type="ChEBI" id="CHEBI:597326"/>
    </cofactor>
</comment>
<evidence type="ECO:0000313" key="6">
    <source>
        <dbReference type="Proteomes" id="UP001501169"/>
    </source>
</evidence>
<keyword evidence="2" id="KW-0808">Transferase</keyword>
<keyword evidence="6" id="KW-1185">Reference proteome</keyword>
<keyword evidence="3" id="KW-0663">Pyridoxal phosphate</keyword>
<evidence type="ECO:0000256" key="1">
    <source>
        <dbReference type="ARBA" id="ARBA00001933"/>
    </source>
</evidence>
<sequence>MSADRLAQLQQAIDKRSAEQLLRTPVTLQHYNGRLLSVAGTPYLNFSGNDYLGLATEPEVLQAYADGARDFGAGSTGSPLVTGQHQVHARLCDTLCDWLGTEQVMLFSSGFAANQTMLQTLAQKADTLVLDKLSHASLIDGALHSDAVLKRFAHNDIAQLEMILQQTAQPLVVTEGIFSMDGDSPNLRTMQALCQQFNAPLLLDDAHGLGVTGPDGKGSAAAQGIAATELFCLMANFGKALGVGGAFIGGSKTVIDYLTQFGRHYVYSTALSPALCAAVIKSIELCRSQQWRRDKLQSNIALFRHLAEDLALLKSESAIQGVVLGSSERALAVSQQLKAAGFWLSAIRSPTVPKGSERLRITLSAQHTEYDIKQLVQQLRQLI</sequence>
<evidence type="ECO:0000259" key="4">
    <source>
        <dbReference type="Pfam" id="PF00155"/>
    </source>
</evidence>
<organism evidence="5 6">
    <name type="scientific">Rheinheimera aquimaris</name>
    <dbReference type="NCBI Taxonomy" id="412437"/>
    <lineage>
        <taxon>Bacteria</taxon>
        <taxon>Pseudomonadati</taxon>
        <taxon>Pseudomonadota</taxon>
        <taxon>Gammaproteobacteria</taxon>
        <taxon>Chromatiales</taxon>
        <taxon>Chromatiaceae</taxon>
        <taxon>Rheinheimera</taxon>
    </lineage>
</organism>
<gene>
    <name evidence="5" type="primary">bioF</name>
    <name evidence="5" type="ORF">GCM10009098_06470</name>
</gene>
<dbReference type="InterPro" id="IPR015422">
    <property type="entry name" value="PyrdxlP-dep_Trfase_small"/>
</dbReference>
<comment type="caution">
    <text evidence="5">The sequence shown here is derived from an EMBL/GenBank/DDBJ whole genome shotgun (WGS) entry which is preliminary data.</text>
</comment>
<dbReference type="EMBL" id="BAAAEO010000001">
    <property type="protein sequence ID" value="GAA0541557.1"/>
    <property type="molecule type" value="Genomic_DNA"/>
</dbReference>
<dbReference type="InterPro" id="IPR050087">
    <property type="entry name" value="AON_synthase_class-II"/>
</dbReference>
<dbReference type="Pfam" id="PF00155">
    <property type="entry name" value="Aminotran_1_2"/>
    <property type="match status" value="1"/>
</dbReference>
<evidence type="ECO:0000256" key="3">
    <source>
        <dbReference type="ARBA" id="ARBA00022898"/>
    </source>
</evidence>
<dbReference type="SUPFAM" id="SSF53383">
    <property type="entry name" value="PLP-dependent transferases"/>
    <property type="match status" value="1"/>
</dbReference>
<proteinExistence type="predicted"/>
<dbReference type="Gene3D" id="3.40.640.10">
    <property type="entry name" value="Type I PLP-dependent aspartate aminotransferase-like (Major domain)"/>
    <property type="match status" value="1"/>
</dbReference>
<name>A0ABP3NCV6_9GAMM</name>
<dbReference type="PANTHER" id="PTHR13693:SF100">
    <property type="entry name" value="8-AMINO-7-OXONONANOATE SYNTHASE"/>
    <property type="match status" value="1"/>
</dbReference>
<evidence type="ECO:0000256" key="2">
    <source>
        <dbReference type="ARBA" id="ARBA00022679"/>
    </source>
</evidence>
<dbReference type="PANTHER" id="PTHR13693">
    <property type="entry name" value="CLASS II AMINOTRANSFERASE/8-AMINO-7-OXONONANOATE SYNTHASE"/>
    <property type="match status" value="1"/>
</dbReference>
<protein>
    <submittedName>
        <fullName evidence="5">8-amino-7-oxononanoate synthase</fullName>
    </submittedName>
</protein>
<dbReference type="RefSeq" id="WP_226765506.1">
    <property type="nucleotide sequence ID" value="NZ_BAAAEO010000001.1"/>
</dbReference>
<dbReference type="InterPro" id="IPR004839">
    <property type="entry name" value="Aminotransferase_I/II_large"/>
</dbReference>
<dbReference type="InterPro" id="IPR015424">
    <property type="entry name" value="PyrdxlP-dep_Trfase"/>
</dbReference>
<feature type="domain" description="Aminotransferase class I/classII large" evidence="4">
    <location>
        <begin position="42"/>
        <end position="379"/>
    </location>
</feature>
<dbReference type="InterPro" id="IPR015421">
    <property type="entry name" value="PyrdxlP-dep_Trfase_major"/>
</dbReference>
<dbReference type="Gene3D" id="3.90.1150.10">
    <property type="entry name" value="Aspartate Aminotransferase, domain 1"/>
    <property type="match status" value="1"/>
</dbReference>